<protein>
    <submittedName>
        <fullName evidence="1">Uncharacterized protein</fullName>
    </submittedName>
</protein>
<reference evidence="1" key="1">
    <citation type="journal article" date="2015" name="Nature">
        <title>Complex archaea that bridge the gap between prokaryotes and eukaryotes.</title>
        <authorList>
            <person name="Spang A."/>
            <person name="Saw J.H."/>
            <person name="Jorgensen S.L."/>
            <person name="Zaremba-Niedzwiedzka K."/>
            <person name="Martijn J."/>
            <person name="Lind A.E."/>
            <person name="van Eijk R."/>
            <person name="Schleper C."/>
            <person name="Guy L."/>
            <person name="Ettema T.J."/>
        </authorList>
    </citation>
    <scope>NUCLEOTIDE SEQUENCE</scope>
</reference>
<gene>
    <name evidence="1" type="ORF">LCGC14_0165110</name>
</gene>
<name>A0A0F9VAT7_9ZZZZ</name>
<dbReference type="EMBL" id="LAZR01000062">
    <property type="protein sequence ID" value="KKN96867.1"/>
    <property type="molecule type" value="Genomic_DNA"/>
</dbReference>
<dbReference type="AlphaFoldDB" id="A0A0F9VAT7"/>
<evidence type="ECO:0000313" key="1">
    <source>
        <dbReference type="EMBL" id="KKN96867.1"/>
    </source>
</evidence>
<proteinExistence type="predicted"/>
<sequence length="79" mass="8843">MRFGPKCEDGFLPVYSVADEEEAKALLTLACSTNMHGEYIAKHLAVEQTLENLEAFSTYLDRVHAFLKQRGSCRCEGSD</sequence>
<organism evidence="1">
    <name type="scientific">marine sediment metagenome</name>
    <dbReference type="NCBI Taxonomy" id="412755"/>
    <lineage>
        <taxon>unclassified sequences</taxon>
        <taxon>metagenomes</taxon>
        <taxon>ecological metagenomes</taxon>
    </lineage>
</organism>
<comment type="caution">
    <text evidence="1">The sequence shown here is derived from an EMBL/GenBank/DDBJ whole genome shotgun (WGS) entry which is preliminary data.</text>
</comment>
<accession>A0A0F9VAT7</accession>